<dbReference type="GeneID" id="42982232"/>
<reference evidence="15 16" key="1">
    <citation type="submission" date="2016-03" db="EMBL/GenBank/DDBJ databases">
        <title>Pediococcus and Lactobacillus from brewery environment - whole genome sequencing and assembly.</title>
        <authorList>
            <person name="Behr J."/>
            <person name="Geissler A.J."/>
            <person name="Vogel R.F."/>
        </authorList>
    </citation>
    <scope>NUCLEOTIDE SEQUENCE [LARGE SCALE GENOMIC DNA]</scope>
    <source>
        <strain evidence="15 16">TMW 1.1989</strain>
    </source>
</reference>
<dbReference type="InterPro" id="IPR003661">
    <property type="entry name" value="HisK_dim/P_dom"/>
</dbReference>
<name>A0A192H1P3_9LACO</name>
<dbReference type="SMART" id="SM00304">
    <property type="entry name" value="HAMP"/>
    <property type="match status" value="1"/>
</dbReference>
<dbReference type="InterPro" id="IPR036097">
    <property type="entry name" value="HisK_dim/P_sf"/>
</dbReference>
<dbReference type="InterPro" id="IPR004358">
    <property type="entry name" value="Sig_transdc_His_kin-like_C"/>
</dbReference>
<dbReference type="GO" id="GO:0000155">
    <property type="term" value="F:phosphorelay sensor kinase activity"/>
    <property type="evidence" value="ECO:0007669"/>
    <property type="project" value="InterPro"/>
</dbReference>
<dbReference type="FunFam" id="1.10.287.130:FF:000001">
    <property type="entry name" value="Two-component sensor histidine kinase"/>
    <property type="match status" value="1"/>
</dbReference>
<dbReference type="EC" id="2.7.13.3" evidence="3"/>
<gene>
    <name evidence="15" type="ORF">AYR53_08185</name>
</gene>
<dbReference type="InterPro" id="IPR003594">
    <property type="entry name" value="HATPase_dom"/>
</dbReference>
<evidence type="ECO:0000313" key="15">
    <source>
        <dbReference type="EMBL" id="ANK62729.1"/>
    </source>
</evidence>
<accession>A0A192H1P3</accession>
<dbReference type="InterPro" id="IPR050398">
    <property type="entry name" value="HssS/ArlS-like"/>
</dbReference>
<feature type="transmembrane region" description="Helical" evidence="12">
    <location>
        <begin position="198"/>
        <end position="218"/>
    </location>
</feature>
<dbReference type="InterPro" id="IPR005467">
    <property type="entry name" value="His_kinase_dom"/>
</dbReference>
<dbReference type="PANTHER" id="PTHR45528">
    <property type="entry name" value="SENSOR HISTIDINE KINASE CPXA"/>
    <property type="match status" value="1"/>
</dbReference>
<organism evidence="15 16">
    <name type="scientific">Loigolactobacillus backii</name>
    <dbReference type="NCBI Taxonomy" id="375175"/>
    <lineage>
        <taxon>Bacteria</taxon>
        <taxon>Bacillati</taxon>
        <taxon>Bacillota</taxon>
        <taxon>Bacilli</taxon>
        <taxon>Lactobacillales</taxon>
        <taxon>Lactobacillaceae</taxon>
        <taxon>Loigolactobacillus</taxon>
    </lineage>
</organism>
<dbReference type="InterPro" id="IPR003660">
    <property type="entry name" value="HAMP_dom"/>
</dbReference>
<keyword evidence="5" id="KW-0597">Phosphoprotein</keyword>
<dbReference type="PRINTS" id="PR00344">
    <property type="entry name" value="BCTRLSENSOR"/>
</dbReference>
<dbReference type="SMART" id="SM00387">
    <property type="entry name" value="HATPase_c"/>
    <property type="match status" value="1"/>
</dbReference>
<evidence type="ECO:0000259" key="14">
    <source>
        <dbReference type="PROSITE" id="PS50885"/>
    </source>
</evidence>
<dbReference type="OrthoDB" id="9786919at2"/>
<feature type="domain" description="Histidine kinase" evidence="13">
    <location>
        <begin position="281"/>
        <end position="498"/>
    </location>
</feature>
<keyword evidence="7 12" id="KW-0812">Transmembrane</keyword>
<dbReference type="SUPFAM" id="SSF158472">
    <property type="entry name" value="HAMP domain-like"/>
    <property type="match status" value="1"/>
</dbReference>
<keyword evidence="6" id="KW-0808">Transferase</keyword>
<keyword evidence="16" id="KW-1185">Reference proteome</keyword>
<feature type="transmembrane region" description="Helical" evidence="12">
    <location>
        <begin position="20"/>
        <end position="42"/>
    </location>
</feature>
<dbReference type="SMART" id="SM00388">
    <property type="entry name" value="HisKA"/>
    <property type="match status" value="1"/>
</dbReference>
<evidence type="ECO:0000256" key="7">
    <source>
        <dbReference type="ARBA" id="ARBA00022692"/>
    </source>
</evidence>
<dbReference type="PROSITE" id="PS50885">
    <property type="entry name" value="HAMP"/>
    <property type="match status" value="1"/>
</dbReference>
<keyword evidence="8 15" id="KW-0418">Kinase</keyword>
<dbReference type="Pfam" id="PF00672">
    <property type="entry name" value="HAMP"/>
    <property type="match status" value="1"/>
</dbReference>
<dbReference type="Pfam" id="PF02518">
    <property type="entry name" value="HATPase_c"/>
    <property type="match status" value="1"/>
</dbReference>
<dbReference type="Proteomes" id="UP000078582">
    <property type="component" value="Chromosome"/>
</dbReference>
<dbReference type="SUPFAM" id="SSF47384">
    <property type="entry name" value="Homodimeric domain of signal transducing histidine kinase"/>
    <property type="match status" value="1"/>
</dbReference>
<dbReference type="AlphaFoldDB" id="A0A192H1P3"/>
<evidence type="ECO:0000256" key="6">
    <source>
        <dbReference type="ARBA" id="ARBA00022679"/>
    </source>
</evidence>
<evidence type="ECO:0000256" key="12">
    <source>
        <dbReference type="SAM" id="Phobius"/>
    </source>
</evidence>
<evidence type="ECO:0000256" key="8">
    <source>
        <dbReference type="ARBA" id="ARBA00022777"/>
    </source>
</evidence>
<dbReference type="Gene3D" id="3.30.565.10">
    <property type="entry name" value="Histidine kinase-like ATPase, C-terminal domain"/>
    <property type="match status" value="1"/>
</dbReference>
<dbReference type="GO" id="GO:0016020">
    <property type="term" value="C:membrane"/>
    <property type="evidence" value="ECO:0007669"/>
    <property type="project" value="UniProtKB-SubCell"/>
</dbReference>
<dbReference type="STRING" id="375175.AYR53_08185"/>
<evidence type="ECO:0000256" key="5">
    <source>
        <dbReference type="ARBA" id="ARBA00022553"/>
    </source>
</evidence>
<evidence type="ECO:0000256" key="9">
    <source>
        <dbReference type="ARBA" id="ARBA00022989"/>
    </source>
</evidence>
<dbReference type="InterPro" id="IPR041610">
    <property type="entry name" value="ArlS_N"/>
</dbReference>
<dbReference type="CDD" id="cd06225">
    <property type="entry name" value="HAMP"/>
    <property type="match status" value="1"/>
</dbReference>
<keyword evidence="10" id="KW-0902">Two-component regulatory system</keyword>
<dbReference type="PANTHER" id="PTHR45528:SF12">
    <property type="entry name" value="SENSOR HISTIDINE KINASE ARSS"/>
    <property type="match status" value="1"/>
</dbReference>
<protein>
    <recommendedName>
        <fullName evidence="4">Signal transduction histidine-protein kinase ArlS</fullName>
        <ecNumber evidence="3">2.7.13.3</ecNumber>
    </recommendedName>
</protein>
<evidence type="ECO:0000256" key="10">
    <source>
        <dbReference type="ARBA" id="ARBA00023012"/>
    </source>
</evidence>
<comment type="catalytic activity">
    <reaction evidence="1">
        <text>ATP + protein L-histidine = ADP + protein N-phospho-L-histidine.</text>
        <dbReference type="EC" id="2.7.13.3"/>
    </reaction>
</comment>
<feature type="domain" description="HAMP" evidence="14">
    <location>
        <begin position="219"/>
        <end position="273"/>
    </location>
</feature>
<evidence type="ECO:0000256" key="4">
    <source>
        <dbReference type="ARBA" id="ARBA00015735"/>
    </source>
</evidence>
<evidence type="ECO:0000256" key="11">
    <source>
        <dbReference type="ARBA" id="ARBA00023136"/>
    </source>
</evidence>
<evidence type="ECO:0000256" key="1">
    <source>
        <dbReference type="ARBA" id="ARBA00000085"/>
    </source>
</evidence>
<comment type="subcellular location">
    <subcellularLocation>
        <location evidence="2">Membrane</location>
        <topology evidence="2">Multi-pass membrane protein</topology>
    </subcellularLocation>
</comment>
<dbReference type="Pfam" id="PF18719">
    <property type="entry name" value="ArlS_N"/>
    <property type="match status" value="1"/>
</dbReference>
<dbReference type="Pfam" id="PF00512">
    <property type="entry name" value="HisKA"/>
    <property type="match status" value="1"/>
</dbReference>
<keyword evidence="11 12" id="KW-0472">Membrane</keyword>
<keyword evidence="9 12" id="KW-1133">Transmembrane helix</keyword>
<dbReference type="Gene3D" id="1.10.287.130">
    <property type="match status" value="1"/>
</dbReference>
<evidence type="ECO:0000256" key="2">
    <source>
        <dbReference type="ARBA" id="ARBA00004141"/>
    </source>
</evidence>
<evidence type="ECO:0000313" key="16">
    <source>
        <dbReference type="Proteomes" id="UP000078582"/>
    </source>
</evidence>
<dbReference type="RefSeq" id="WP_068280838.1">
    <property type="nucleotide sequence ID" value="NZ_CP014873.1"/>
</dbReference>
<proteinExistence type="predicted"/>
<dbReference type="PROSITE" id="PS50109">
    <property type="entry name" value="HIS_KIN"/>
    <property type="match status" value="1"/>
</dbReference>
<evidence type="ECO:0000256" key="3">
    <source>
        <dbReference type="ARBA" id="ARBA00012438"/>
    </source>
</evidence>
<dbReference type="InterPro" id="IPR036890">
    <property type="entry name" value="HATPase_C_sf"/>
</dbReference>
<evidence type="ECO:0000259" key="13">
    <source>
        <dbReference type="PROSITE" id="PS50109"/>
    </source>
</evidence>
<dbReference type="EMBL" id="CP014873">
    <property type="protein sequence ID" value="ANK62729.1"/>
    <property type="molecule type" value="Genomic_DNA"/>
</dbReference>
<dbReference type="FunFam" id="3.30.565.10:FF:000006">
    <property type="entry name" value="Sensor histidine kinase WalK"/>
    <property type="match status" value="1"/>
</dbReference>
<dbReference type="Gene3D" id="6.10.340.10">
    <property type="match status" value="1"/>
</dbReference>
<sequence length="514" mass="58240">MKSITADKQQKRARRFSLKWKWALGAAFGIFIVFAIFSILIFNRFTAIMLGQEQTNLRDTMTLVVERLNNQSDTLTHATVLPYLRPDLATPADEVPKSDQNAKKNIYTDSIIVKLAREDVTVSVYNPNGKSIFASRNIPTKFKKTANIDIERTKIHGVNGFIGRRPIRSRTTGKIIGYAQVTTQLGTLRKDQNQLLKAFFGIGLLAFLISGLVGYLLASYFMRPIKSMTDTIDIIKNDPQSAERIPQVKRNDELADLANLFNDMLDRMQRYIEQQEEFVEDVSHELRTPVAIIEGHLQMLNRWGKDDPEVLAESISASVQEITRMKSLVQEMLDLTRAEQVEVHYPHAKTDVKDVTQQVFNNFKLIHPDFTFTLDDDLDQPTIVKIYRDHFEQIMIILMDNAVKYSEKRQEVHLSIARTGNQVEIAVQDFGEGIAEADLARVFNRFYRVDKARSRDKGGNGLGLSIAQRLVDSYHGKISAESVLGSGTILRMSFPILNTLPKGESPIATTDDSK</sequence>
<dbReference type="CDD" id="cd00082">
    <property type="entry name" value="HisKA"/>
    <property type="match status" value="1"/>
</dbReference>
<dbReference type="SUPFAM" id="SSF55874">
    <property type="entry name" value="ATPase domain of HSP90 chaperone/DNA topoisomerase II/histidine kinase"/>
    <property type="match status" value="1"/>
</dbReference>